<dbReference type="InterPro" id="IPR018392">
    <property type="entry name" value="LysM"/>
</dbReference>
<feature type="compositionally biased region" description="Basic and acidic residues" evidence="1">
    <location>
        <begin position="193"/>
        <end position="208"/>
    </location>
</feature>
<proteinExistence type="predicted"/>
<feature type="domain" description="LysM" evidence="2">
    <location>
        <begin position="418"/>
        <end position="465"/>
    </location>
</feature>
<reference evidence="3" key="2">
    <citation type="submission" date="2021-04" db="EMBL/GenBank/DDBJ databases">
        <authorList>
            <person name="Gilroy R."/>
        </authorList>
    </citation>
    <scope>NUCLEOTIDE SEQUENCE</scope>
    <source>
        <strain evidence="3">ChiHjej8B7-25341</strain>
    </source>
</reference>
<evidence type="ECO:0000259" key="2">
    <source>
        <dbReference type="PROSITE" id="PS51782"/>
    </source>
</evidence>
<evidence type="ECO:0000313" key="3">
    <source>
        <dbReference type="EMBL" id="HJD31496.1"/>
    </source>
</evidence>
<dbReference type="PROSITE" id="PS51782">
    <property type="entry name" value="LYSM"/>
    <property type="match status" value="1"/>
</dbReference>
<dbReference type="Pfam" id="PF01476">
    <property type="entry name" value="LysM"/>
    <property type="match status" value="1"/>
</dbReference>
<feature type="compositionally biased region" description="Basic and acidic residues" evidence="1">
    <location>
        <begin position="370"/>
        <end position="385"/>
    </location>
</feature>
<dbReference type="Proteomes" id="UP000823851">
    <property type="component" value="Unassembled WGS sequence"/>
</dbReference>
<comment type="caution">
    <text evidence="3">The sequence shown here is derived from an EMBL/GenBank/DDBJ whole genome shotgun (WGS) entry which is preliminary data.</text>
</comment>
<dbReference type="SMART" id="SM00257">
    <property type="entry name" value="LysM"/>
    <property type="match status" value="1"/>
</dbReference>
<feature type="compositionally biased region" description="Acidic residues" evidence="1">
    <location>
        <begin position="328"/>
        <end position="350"/>
    </location>
</feature>
<protein>
    <submittedName>
        <fullName evidence="3">LysM peptidoglycan-binding domain-containing protein</fullName>
    </submittedName>
</protein>
<name>A0A9D2TYQ7_9FIRM</name>
<dbReference type="InterPro" id="IPR036779">
    <property type="entry name" value="LysM_dom_sf"/>
</dbReference>
<evidence type="ECO:0000313" key="4">
    <source>
        <dbReference type="Proteomes" id="UP000823851"/>
    </source>
</evidence>
<reference evidence="3" key="1">
    <citation type="journal article" date="2021" name="PeerJ">
        <title>Extensive microbial diversity within the chicken gut microbiome revealed by metagenomics and culture.</title>
        <authorList>
            <person name="Gilroy R."/>
            <person name="Ravi A."/>
            <person name="Getino M."/>
            <person name="Pursley I."/>
            <person name="Horton D.L."/>
            <person name="Alikhan N.F."/>
            <person name="Baker D."/>
            <person name="Gharbi K."/>
            <person name="Hall N."/>
            <person name="Watson M."/>
            <person name="Adriaenssens E.M."/>
            <person name="Foster-Nyarko E."/>
            <person name="Jarju S."/>
            <person name="Secka A."/>
            <person name="Antonio M."/>
            <person name="Oren A."/>
            <person name="Chaudhuri R.R."/>
            <person name="La Ragione R."/>
            <person name="Hildebrand F."/>
            <person name="Pallen M.J."/>
        </authorList>
    </citation>
    <scope>NUCLEOTIDE SEQUENCE</scope>
    <source>
        <strain evidence="3">ChiHjej8B7-25341</strain>
    </source>
</reference>
<dbReference type="AlphaFoldDB" id="A0A9D2TYQ7"/>
<gene>
    <name evidence="3" type="ORF">H9912_06095</name>
</gene>
<accession>A0A9D2TYQ7</accession>
<dbReference type="SUPFAM" id="SSF54106">
    <property type="entry name" value="LysM domain"/>
    <property type="match status" value="1"/>
</dbReference>
<feature type="region of interest" description="Disordered" evidence="1">
    <location>
        <begin position="283"/>
        <end position="419"/>
    </location>
</feature>
<feature type="compositionally biased region" description="Polar residues" evidence="1">
    <location>
        <begin position="400"/>
        <end position="416"/>
    </location>
</feature>
<organism evidence="3 4">
    <name type="scientific">Candidatus Eisenbergiella stercorigallinarum</name>
    <dbReference type="NCBI Taxonomy" id="2838557"/>
    <lineage>
        <taxon>Bacteria</taxon>
        <taxon>Bacillati</taxon>
        <taxon>Bacillota</taxon>
        <taxon>Clostridia</taxon>
        <taxon>Lachnospirales</taxon>
        <taxon>Lachnospiraceae</taxon>
        <taxon>Eisenbergiella</taxon>
    </lineage>
</organism>
<feature type="compositionally biased region" description="Low complexity" evidence="1">
    <location>
        <begin position="351"/>
        <end position="367"/>
    </location>
</feature>
<sequence>MQIPKNVIQTGEPDPCHKIYVEDYVHTLLTQYRENEADFCLYGKLEQEGEITYYFIYGAAKEEPGWELMESRYFALQRRIGEVTFDEKDAWAFFEDGYSAPLSGCFIFYEQNEDMQSYLIAMHQNRPGESPVPFRHRAAGQAGPAGGPVKENAGSGPKKPDSTRTMPQDERKSCAPDGGKEPRRILRRPVVYDLKKESSDTEGQEKVLHAAQTGPRQQRRNKDGKRGYPVGRSEGGETGGAGGGEKKTDFRVRAAAAAVFLGLCAAALTSADGDGKMKAVGNFFTQAPEEKIRPKEEDADQGREAENSPLVVEETRIRVPEYPIAEETAAEDSAAEDSTAEDSTAEDSAAEEITAGESAADAAAAEDMLSDAKKEEPSETEKEEPSETVPDISRAEQETVLASETGSSDETASSPETAAYIVQKGDSLAEICRRQYGTAERVEEVAELNRLVNPNHLIPGQKILLPE</sequence>
<dbReference type="Gene3D" id="3.10.350.10">
    <property type="entry name" value="LysM domain"/>
    <property type="match status" value="1"/>
</dbReference>
<feature type="compositionally biased region" description="Basic and acidic residues" evidence="1">
    <location>
        <begin position="288"/>
        <end position="306"/>
    </location>
</feature>
<dbReference type="EMBL" id="DWUW01000169">
    <property type="protein sequence ID" value="HJD31496.1"/>
    <property type="molecule type" value="Genomic_DNA"/>
</dbReference>
<feature type="compositionally biased region" description="Basic and acidic residues" evidence="1">
    <location>
        <begin position="158"/>
        <end position="184"/>
    </location>
</feature>
<evidence type="ECO:0000256" key="1">
    <source>
        <dbReference type="SAM" id="MobiDB-lite"/>
    </source>
</evidence>
<dbReference type="CDD" id="cd00118">
    <property type="entry name" value="LysM"/>
    <property type="match status" value="1"/>
</dbReference>
<feature type="region of interest" description="Disordered" evidence="1">
    <location>
        <begin position="126"/>
        <end position="246"/>
    </location>
</feature>